<dbReference type="Gene3D" id="3.30.70.2700">
    <property type="match status" value="1"/>
</dbReference>
<dbReference type="GO" id="GO:0071949">
    <property type="term" value="F:FAD binding"/>
    <property type="evidence" value="ECO:0007669"/>
    <property type="project" value="InterPro"/>
</dbReference>
<evidence type="ECO:0000313" key="4">
    <source>
        <dbReference type="Proteomes" id="UP000583556"/>
    </source>
</evidence>
<gene>
    <name evidence="3" type="ORF">HHL27_10495</name>
</gene>
<sequence>MLRLTELKLALDHTPEELERAICERLEIEQADLVRFAVARRGNDARKKSAIKLVYAIDATVRDEPAVLARHVDDQHVRPSPDTSYRFPVMAPHDWSGLRPVVIGAGPCGLLAALILAQMGLKPIIIERGKAVRERTKDTWGLWRRSVLTPESNVQFGEGGAGTFSDGKLYSRIKDPRHLGRKVLVEFVKAGAPDDILTEAHPHIGTFRLVTMVMSIRETIESLGGEYRFQTRVEDFEVEERDGARKLKGLHLSNGEFLPASHVIMAVGHSARDTFQVLHDRGVHVEAKPFAIGVRIEHPQSWIDKARYGPFAGNDILGAAAYALSHQAKSTGRTVYSFCMCPGGRVVAATSEEGRVVTNGMSQYSRAEFNANSGLVVDIDPSRDYPGGPLAGVAFQRKWESLAFTAGGSNYKAPGQKLSDVLAGRASSGEFGAVVPSYQPGVQLTDLAQCLPDYVMQSFREALPVFGRQVPGYDHPDVILTGVETRTSSPVRIRRGDDFQSINTAGLYPAGEGAGYAGGILSAAVDGIKVAEALALDLLQREKMSVSA</sequence>
<dbReference type="InterPro" id="IPR036188">
    <property type="entry name" value="FAD/NAD-bd_sf"/>
</dbReference>
<dbReference type="PANTHER" id="PTHR42842">
    <property type="entry name" value="FAD/NAD(P)-BINDING OXIDOREDUCTASE"/>
    <property type="match status" value="1"/>
</dbReference>
<dbReference type="EMBL" id="JABBGM010000004">
    <property type="protein sequence ID" value="NML94091.1"/>
    <property type="molecule type" value="Genomic_DNA"/>
</dbReference>
<keyword evidence="4" id="KW-1185">Reference proteome</keyword>
<reference evidence="3 4" key="1">
    <citation type="submission" date="2020-04" db="EMBL/GenBank/DDBJ databases">
        <title>Novosphingobium sp. TW-4 isolated from soil.</title>
        <authorList>
            <person name="Dahal R.H."/>
            <person name="Chaudhary D.K."/>
        </authorList>
    </citation>
    <scope>NUCLEOTIDE SEQUENCE [LARGE SCALE GENOMIC DNA]</scope>
    <source>
        <strain evidence="3 4">TW-4</strain>
    </source>
</reference>
<organism evidence="3 4">
    <name type="scientific">Novosphingobium olei</name>
    <dbReference type="NCBI Taxonomy" id="2728851"/>
    <lineage>
        <taxon>Bacteria</taxon>
        <taxon>Pseudomonadati</taxon>
        <taxon>Pseudomonadota</taxon>
        <taxon>Alphaproteobacteria</taxon>
        <taxon>Sphingomonadales</taxon>
        <taxon>Sphingomonadaceae</taxon>
        <taxon>Novosphingobium</taxon>
    </lineage>
</organism>
<comment type="caution">
    <text evidence="3">The sequence shown here is derived from an EMBL/GenBank/DDBJ whole genome shotgun (WGS) entry which is preliminary data.</text>
</comment>
<dbReference type="AlphaFoldDB" id="A0A7Y0BP91"/>
<dbReference type="PIRSF" id="PIRSF038984">
    <property type="entry name" value="FAD_binding_protein"/>
    <property type="match status" value="1"/>
</dbReference>
<dbReference type="PANTHER" id="PTHR42842:SF3">
    <property type="entry name" value="FAD_NAD(P)-BINDING OXIDOREDUCTASE FAMILY PROTEIN"/>
    <property type="match status" value="1"/>
</dbReference>
<name>A0A7Y0BP91_9SPHN</name>
<dbReference type="RefSeq" id="WP_169493367.1">
    <property type="nucleotide sequence ID" value="NZ_JABBGM010000004.1"/>
</dbReference>
<dbReference type="Gene3D" id="3.50.50.60">
    <property type="entry name" value="FAD/NAD(P)-binding domain"/>
    <property type="match status" value="2"/>
</dbReference>
<dbReference type="Pfam" id="PF21688">
    <property type="entry name" value="FAD-depend_C"/>
    <property type="match status" value="1"/>
</dbReference>
<dbReference type="Proteomes" id="UP000583556">
    <property type="component" value="Unassembled WGS sequence"/>
</dbReference>
<accession>A0A7Y0BP91</accession>
<feature type="domain" description="FAD-dependent protein C-terminal" evidence="2">
    <location>
        <begin position="289"/>
        <end position="487"/>
    </location>
</feature>
<dbReference type="InterPro" id="IPR049516">
    <property type="entry name" value="FAD-depend_C"/>
</dbReference>
<protein>
    <submittedName>
        <fullName evidence="3">FAD-dependent oxidoreductase</fullName>
    </submittedName>
</protein>
<dbReference type="InterPro" id="IPR002938">
    <property type="entry name" value="FAD-bd"/>
</dbReference>
<dbReference type="SUPFAM" id="SSF51905">
    <property type="entry name" value="FAD/NAD(P)-binding domain"/>
    <property type="match status" value="1"/>
</dbReference>
<evidence type="ECO:0000313" key="3">
    <source>
        <dbReference type="EMBL" id="NML94091.1"/>
    </source>
</evidence>
<dbReference type="InterPro" id="IPR028348">
    <property type="entry name" value="FAD-binding_protein"/>
</dbReference>
<evidence type="ECO:0000259" key="1">
    <source>
        <dbReference type="Pfam" id="PF01494"/>
    </source>
</evidence>
<feature type="domain" description="FAD-binding" evidence="1">
    <location>
        <begin position="101"/>
        <end position="130"/>
    </location>
</feature>
<evidence type="ECO:0000259" key="2">
    <source>
        <dbReference type="Pfam" id="PF21688"/>
    </source>
</evidence>
<dbReference type="Pfam" id="PF01494">
    <property type="entry name" value="FAD_binding_3"/>
    <property type="match status" value="1"/>
</dbReference>
<proteinExistence type="predicted"/>